<dbReference type="Gene3D" id="1.10.8.60">
    <property type="match status" value="1"/>
</dbReference>
<keyword evidence="2 4" id="KW-0378">Hydrolase</keyword>
<feature type="domain" description="Lon proteolytic" evidence="3">
    <location>
        <begin position="522"/>
        <end position="717"/>
    </location>
</feature>
<dbReference type="InterPro" id="IPR014721">
    <property type="entry name" value="Ribsml_uS5_D2-typ_fold_subgr"/>
</dbReference>
<dbReference type="STRING" id="29349.CLOTH_09740"/>
<dbReference type="Pfam" id="PF20437">
    <property type="entry name" value="LonC_helical"/>
    <property type="match status" value="1"/>
</dbReference>
<evidence type="ECO:0000313" key="4">
    <source>
        <dbReference type="EMBL" id="OPJ55796.1"/>
    </source>
</evidence>
<dbReference type="GO" id="GO:0004252">
    <property type="term" value="F:serine-type endopeptidase activity"/>
    <property type="evidence" value="ECO:0007669"/>
    <property type="project" value="UniProtKB-UniRule"/>
</dbReference>
<dbReference type="Gene3D" id="3.30.230.10">
    <property type="match status" value="1"/>
</dbReference>
<dbReference type="InterPro" id="IPR027417">
    <property type="entry name" value="P-loop_NTPase"/>
</dbReference>
<dbReference type="InterPro" id="IPR027065">
    <property type="entry name" value="Lon_Prtase"/>
</dbReference>
<dbReference type="SUPFAM" id="SSF54211">
    <property type="entry name" value="Ribosomal protein S5 domain 2-like"/>
    <property type="match status" value="1"/>
</dbReference>
<evidence type="ECO:0000313" key="5">
    <source>
        <dbReference type="Proteomes" id="UP000190140"/>
    </source>
</evidence>
<dbReference type="SUPFAM" id="SSF52540">
    <property type="entry name" value="P-loop containing nucleoside triphosphate hydrolases"/>
    <property type="match status" value="1"/>
</dbReference>
<dbReference type="EMBL" id="MZGW01000003">
    <property type="protein sequence ID" value="OPJ55796.1"/>
    <property type="molecule type" value="Genomic_DNA"/>
</dbReference>
<dbReference type="GO" id="GO:0004176">
    <property type="term" value="F:ATP-dependent peptidase activity"/>
    <property type="evidence" value="ECO:0007669"/>
    <property type="project" value="UniProtKB-UniRule"/>
</dbReference>
<evidence type="ECO:0000259" key="3">
    <source>
        <dbReference type="PROSITE" id="PS51786"/>
    </source>
</evidence>
<evidence type="ECO:0000256" key="1">
    <source>
        <dbReference type="ARBA" id="ARBA00022670"/>
    </source>
</evidence>
<dbReference type="AlphaFoldDB" id="A0A1V4I752"/>
<dbReference type="Proteomes" id="UP000190140">
    <property type="component" value="Unassembled WGS sequence"/>
</dbReference>
<comment type="catalytic activity">
    <reaction evidence="2">
        <text>Hydrolysis of proteins in presence of ATP.</text>
        <dbReference type="EC" id="3.4.21.53"/>
    </reaction>
</comment>
<evidence type="ECO:0000256" key="2">
    <source>
        <dbReference type="PROSITE-ProRule" id="PRU01122"/>
    </source>
</evidence>
<dbReference type="PRINTS" id="PR00830">
    <property type="entry name" value="ENDOLAPTASE"/>
</dbReference>
<protein>
    <recommendedName>
        <fullName evidence="2">endopeptidase La</fullName>
        <ecNumber evidence="2">3.4.21.53</ecNumber>
    </recommendedName>
</protein>
<dbReference type="Pfam" id="PF20436">
    <property type="entry name" value="LonB_AAA-LID"/>
    <property type="match status" value="1"/>
</dbReference>
<dbReference type="EC" id="3.4.21.53" evidence="2"/>
<organism evidence="4 5">
    <name type="scientific">Alkalithermobacter paradoxus</name>
    <dbReference type="NCBI Taxonomy" id="29349"/>
    <lineage>
        <taxon>Bacteria</taxon>
        <taxon>Bacillati</taxon>
        <taxon>Bacillota</taxon>
        <taxon>Clostridia</taxon>
        <taxon>Peptostreptococcales</taxon>
        <taxon>Tepidibacteraceae</taxon>
        <taxon>Alkalithermobacter</taxon>
    </lineage>
</organism>
<dbReference type="InterPro" id="IPR046844">
    <property type="entry name" value="Lon-like_helical"/>
</dbReference>
<dbReference type="Pfam" id="PF05362">
    <property type="entry name" value="Lon_C"/>
    <property type="match status" value="1"/>
</dbReference>
<dbReference type="InterPro" id="IPR008269">
    <property type="entry name" value="Lon_proteolytic"/>
</dbReference>
<feature type="active site" evidence="2">
    <location>
        <position position="612"/>
    </location>
</feature>
<sequence length="738" mass="84679">MKFKTTAELEPLEKILGQEKATNAMEFGLNIDDIGYNIYISGDIGTGRTSYALDILKKYAKNKDGHLDWCYVYNFENPLEPTALSFEKGVGRKFKKDIDKLIDDLLNEFNQASNSERYEKERNQILNNHEIKKQALIQQIKDYGKQKGFNFKSTQNGMVFVPIDENIDSNSQEFLQAKIEIENMTIETISKIRELEEQAKQELMDLEEHIGISVVDPYIKSLLRKYGKNPKVKKYLLDMREDILDNIYIFYLEEEEMQNIDEKEYFIKYKVNLIIDNGRDRNVQNAPVILELNPIYSNLFGRVEYENDKGVIKTDFTKIVPGSLHRANGGYLVLYVDQLLRSPYSWDILKRTLQFKTIKIDTATSMKPEPIPVDVKIVLIGSHYLYDVLYFYDEEFNKYFKVLVDFDTDMDRNEENELGVAKFISSYCKKENLKHFTYDAVQVVLKYSSRISQSRKKLSTRFNKIKELIIESNLFADRRNSELVDKEDVKNAIYEKINRINKIEQRLDEMYKSNKLLISVEGKKIGVINGLSVINMGEYSFGRPAVITVTSSPGNRGIINIEREVRLSGSIHDKGVLILSGYLLENFSKEVPVSITANICFEQSYSGIDGDSASSAELYALLSSLSQVPIKQSIAVTGSVNQKGEVQVVGGVTEKVEGFYQICKSKGLTGNQGVIIPKNNIDNLVLTDEIEDAIKQGIFKIYPVSRIEEAIEILTDVTFEEICDKINDRLKKFYEMSK</sequence>
<dbReference type="OrthoDB" id="9758568at2"/>
<proteinExistence type="inferred from homology"/>
<keyword evidence="2" id="KW-0720">Serine protease</keyword>
<dbReference type="RefSeq" id="WP_079411748.1">
    <property type="nucleotide sequence ID" value="NZ_MZGW01000003.1"/>
</dbReference>
<dbReference type="PANTHER" id="PTHR10046">
    <property type="entry name" value="ATP DEPENDENT LON PROTEASE FAMILY MEMBER"/>
    <property type="match status" value="1"/>
</dbReference>
<dbReference type="GO" id="GO:0005524">
    <property type="term" value="F:ATP binding"/>
    <property type="evidence" value="ECO:0007669"/>
    <property type="project" value="InterPro"/>
</dbReference>
<name>A0A1V4I752_9FIRM</name>
<comment type="similarity">
    <text evidence="2">Belongs to the peptidase S16 family.</text>
</comment>
<dbReference type="Gene3D" id="3.40.50.300">
    <property type="entry name" value="P-loop containing nucleotide triphosphate hydrolases"/>
    <property type="match status" value="2"/>
</dbReference>
<dbReference type="InterPro" id="IPR020568">
    <property type="entry name" value="Ribosomal_Su5_D2-typ_SF"/>
</dbReference>
<dbReference type="PROSITE" id="PS51786">
    <property type="entry name" value="LON_PROTEOLYTIC"/>
    <property type="match status" value="1"/>
</dbReference>
<gene>
    <name evidence="4" type="primary">lon</name>
    <name evidence="4" type="ORF">CLOTH_09740</name>
</gene>
<keyword evidence="1 2" id="KW-0645">Protease</keyword>
<reference evidence="4 5" key="1">
    <citation type="submission" date="2017-03" db="EMBL/GenBank/DDBJ databases">
        <title>Genome sequence of Clostridium thermoalcaliphilum DSM 7309.</title>
        <authorList>
            <person name="Poehlein A."/>
            <person name="Daniel R."/>
        </authorList>
    </citation>
    <scope>NUCLEOTIDE SEQUENCE [LARGE SCALE GENOMIC DNA]</scope>
    <source>
        <strain evidence="4 5">DSM 7309</strain>
    </source>
</reference>
<dbReference type="GO" id="GO:0030163">
    <property type="term" value="P:protein catabolic process"/>
    <property type="evidence" value="ECO:0007669"/>
    <property type="project" value="InterPro"/>
</dbReference>
<comment type="caution">
    <text evidence="4">The sequence shown here is derived from an EMBL/GenBank/DDBJ whole genome shotgun (WGS) entry which is preliminary data.</text>
</comment>
<dbReference type="Pfam" id="PF13654">
    <property type="entry name" value="AAA_32"/>
    <property type="match status" value="1"/>
</dbReference>
<dbReference type="InterPro" id="IPR041699">
    <property type="entry name" value="AAA_32"/>
</dbReference>
<accession>A0A1V4I752</accession>
<dbReference type="GO" id="GO:0006508">
    <property type="term" value="P:proteolysis"/>
    <property type="evidence" value="ECO:0007669"/>
    <property type="project" value="UniProtKB-KW"/>
</dbReference>
<keyword evidence="5" id="KW-1185">Reference proteome</keyword>
<dbReference type="InterPro" id="IPR046843">
    <property type="entry name" value="LonB_AAA-LID"/>
</dbReference>
<feature type="active site" evidence="2">
    <location>
        <position position="655"/>
    </location>
</feature>